<dbReference type="Proteomes" id="UP000008827">
    <property type="component" value="Chromosome 11"/>
</dbReference>
<dbReference type="Gramene" id="KRH30649">
    <property type="protein sequence ID" value="KRH30649"/>
    <property type="gene ID" value="GLYMA_11G198200"/>
</dbReference>
<gene>
    <name evidence="1" type="ORF">GLYMA_11G198200</name>
</gene>
<sequence length="85" mass="9919">MQKDGRKSKLKKLSHELNDIELEVDTMMQDIKVSPICSSDYPFNKVRRSLAIVGNDKHFYDHNSVSEEFFNKTKNSDENLWNGNL</sequence>
<proteinExistence type="predicted"/>
<dbReference type="InParanoid" id="K7LR58"/>
<evidence type="ECO:0000313" key="2">
    <source>
        <dbReference type="EnsemblPlants" id="KRH30649"/>
    </source>
</evidence>
<protein>
    <submittedName>
        <fullName evidence="1 2">Uncharacterized protein</fullName>
    </submittedName>
</protein>
<keyword evidence="3" id="KW-1185">Reference proteome</keyword>
<dbReference type="PANTHER" id="PTHR37722">
    <property type="entry name" value="OS01G0167700 PROTEIN"/>
    <property type="match status" value="1"/>
</dbReference>
<dbReference type="HOGENOM" id="CLU_2517077_0_0_1"/>
<dbReference type="EMBL" id="CM000844">
    <property type="protein sequence ID" value="KRH30649.1"/>
    <property type="molecule type" value="Genomic_DNA"/>
</dbReference>
<reference evidence="1" key="3">
    <citation type="submission" date="2018-07" db="EMBL/GenBank/DDBJ databases">
        <title>WGS assembly of Glycine max.</title>
        <authorList>
            <person name="Schmutz J."/>
            <person name="Cannon S."/>
            <person name="Schlueter J."/>
            <person name="Ma J."/>
            <person name="Mitros T."/>
            <person name="Nelson W."/>
            <person name="Hyten D."/>
            <person name="Song Q."/>
            <person name="Thelen J."/>
            <person name="Cheng J."/>
            <person name="Xu D."/>
            <person name="Hellsten U."/>
            <person name="May G."/>
            <person name="Yu Y."/>
            <person name="Sakurai T."/>
            <person name="Umezawa T."/>
            <person name="Bhattacharyya M."/>
            <person name="Sandhu D."/>
            <person name="Valliyodan B."/>
            <person name="Lindquist E."/>
            <person name="Peto M."/>
            <person name="Grant D."/>
            <person name="Shu S."/>
            <person name="Goodstein D."/>
            <person name="Barry K."/>
            <person name="Futrell-Griggs M."/>
            <person name="Abernathy B."/>
            <person name="Du J."/>
            <person name="Tian Z."/>
            <person name="Zhu L."/>
            <person name="Gill N."/>
            <person name="Joshi T."/>
            <person name="Libault M."/>
            <person name="Sethuraman A."/>
            <person name="Zhang X."/>
            <person name="Shinozaki K."/>
            <person name="Nguyen H."/>
            <person name="Wing R."/>
            <person name="Cregan P."/>
            <person name="Specht J."/>
            <person name="Grimwood J."/>
            <person name="Rokhsar D."/>
            <person name="Stacey G."/>
            <person name="Shoemaker R."/>
            <person name="Jackson S."/>
        </authorList>
    </citation>
    <scope>NUCLEOTIDE SEQUENCE</scope>
    <source>
        <tissue evidence="1">Callus</tissue>
    </source>
</reference>
<organism evidence="1">
    <name type="scientific">Glycine max</name>
    <name type="common">Soybean</name>
    <name type="synonym">Glycine hispida</name>
    <dbReference type="NCBI Taxonomy" id="3847"/>
    <lineage>
        <taxon>Eukaryota</taxon>
        <taxon>Viridiplantae</taxon>
        <taxon>Streptophyta</taxon>
        <taxon>Embryophyta</taxon>
        <taxon>Tracheophyta</taxon>
        <taxon>Spermatophyta</taxon>
        <taxon>Magnoliopsida</taxon>
        <taxon>eudicotyledons</taxon>
        <taxon>Gunneridae</taxon>
        <taxon>Pentapetalae</taxon>
        <taxon>rosids</taxon>
        <taxon>fabids</taxon>
        <taxon>Fabales</taxon>
        <taxon>Fabaceae</taxon>
        <taxon>Papilionoideae</taxon>
        <taxon>50 kb inversion clade</taxon>
        <taxon>NPAAA clade</taxon>
        <taxon>indigoferoid/millettioid clade</taxon>
        <taxon>Phaseoleae</taxon>
        <taxon>Glycine</taxon>
        <taxon>Glycine subgen. Soja</taxon>
    </lineage>
</organism>
<evidence type="ECO:0000313" key="3">
    <source>
        <dbReference type="Proteomes" id="UP000008827"/>
    </source>
</evidence>
<reference evidence="1 2" key="1">
    <citation type="journal article" date="2010" name="Nature">
        <title>Genome sequence of the palaeopolyploid soybean.</title>
        <authorList>
            <person name="Schmutz J."/>
            <person name="Cannon S.B."/>
            <person name="Schlueter J."/>
            <person name="Ma J."/>
            <person name="Mitros T."/>
            <person name="Nelson W."/>
            <person name="Hyten D.L."/>
            <person name="Song Q."/>
            <person name="Thelen J.J."/>
            <person name="Cheng J."/>
            <person name="Xu D."/>
            <person name="Hellsten U."/>
            <person name="May G.D."/>
            <person name="Yu Y."/>
            <person name="Sakurai T."/>
            <person name="Umezawa T."/>
            <person name="Bhattacharyya M.K."/>
            <person name="Sandhu D."/>
            <person name="Valliyodan B."/>
            <person name="Lindquist E."/>
            <person name="Peto M."/>
            <person name="Grant D."/>
            <person name="Shu S."/>
            <person name="Goodstein D."/>
            <person name="Barry K."/>
            <person name="Futrell-Griggs M."/>
            <person name="Abernathy B."/>
            <person name="Du J."/>
            <person name="Tian Z."/>
            <person name="Zhu L."/>
            <person name="Gill N."/>
            <person name="Joshi T."/>
            <person name="Libault M."/>
            <person name="Sethuraman A."/>
            <person name="Zhang X.-C."/>
            <person name="Shinozaki K."/>
            <person name="Nguyen H.T."/>
            <person name="Wing R.A."/>
            <person name="Cregan P."/>
            <person name="Specht J."/>
            <person name="Grimwood J."/>
            <person name="Rokhsar D."/>
            <person name="Stacey G."/>
            <person name="Shoemaker R.C."/>
            <person name="Jackson S.A."/>
        </authorList>
    </citation>
    <scope>NUCLEOTIDE SEQUENCE</scope>
    <source>
        <strain evidence="2">cv. Williams 82</strain>
        <tissue evidence="1">Callus</tissue>
    </source>
</reference>
<dbReference type="PaxDb" id="3847-GLYMA11G31291.1"/>
<accession>K7LR58</accession>
<evidence type="ECO:0000313" key="1">
    <source>
        <dbReference type="EMBL" id="KRH30649.1"/>
    </source>
</evidence>
<reference evidence="2" key="2">
    <citation type="submission" date="2018-02" db="UniProtKB">
        <authorList>
            <consortium name="EnsemblPlants"/>
        </authorList>
    </citation>
    <scope>IDENTIFICATION</scope>
    <source>
        <strain evidence="2">Williams 82</strain>
    </source>
</reference>
<name>K7LR58_SOYBN</name>
<dbReference type="AlphaFoldDB" id="K7LR58"/>
<dbReference type="EnsemblPlants" id="KRH30649">
    <property type="protein sequence ID" value="KRH30649"/>
    <property type="gene ID" value="GLYMA_11G198200"/>
</dbReference>
<dbReference type="PANTHER" id="PTHR37722:SF2">
    <property type="entry name" value="OS01G0167700 PROTEIN"/>
    <property type="match status" value="1"/>
</dbReference>